<accession>A0AAU3HRP8</accession>
<protein>
    <submittedName>
        <fullName evidence="2">DUF6493 family protein</fullName>
    </submittedName>
</protein>
<dbReference type="InterPro" id="IPR056726">
    <property type="entry name" value="DUF7824"/>
</dbReference>
<gene>
    <name evidence="2" type="ORF">OG699_09135</name>
</gene>
<organism evidence="2">
    <name type="scientific">Streptomyces sp. NBC_01393</name>
    <dbReference type="NCBI Taxonomy" id="2903851"/>
    <lineage>
        <taxon>Bacteria</taxon>
        <taxon>Bacillati</taxon>
        <taxon>Actinomycetota</taxon>
        <taxon>Actinomycetes</taxon>
        <taxon>Kitasatosporales</taxon>
        <taxon>Streptomycetaceae</taxon>
        <taxon>Streptomyces</taxon>
    </lineage>
</organism>
<reference evidence="2" key="1">
    <citation type="submission" date="2022-10" db="EMBL/GenBank/DDBJ databases">
        <title>The complete genomes of actinobacterial strains from the NBC collection.</title>
        <authorList>
            <person name="Joergensen T.S."/>
            <person name="Alvarez Arevalo M."/>
            <person name="Sterndorff E.B."/>
            <person name="Faurdal D."/>
            <person name="Vuksanovic O."/>
            <person name="Mourched A.-S."/>
            <person name="Charusanti P."/>
            <person name="Shaw S."/>
            <person name="Blin K."/>
            <person name="Weber T."/>
        </authorList>
    </citation>
    <scope>NUCLEOTIDE SEQUENCE</scope>
    <source>
        <strain evidence="2">NBC_01393</strain>
    </source>
</reference>
<evidence type="ECO:0000259" key="1">
    <source>
        <dbReference type="Pfam" id="PF25148"/>
    </source>
</evidence>
<proteinExistence type="predicted"/>
<dbReference type="AlphaFoldDB" id="A0AAU3HRP8"/>
<dbReference type="Pfam" id="PF25148">
    <property type="entry name" value="DUF7824"/>
    <property type="match status" value="1"/>
</dbReference>
<feature type="domain" description="DUF7824" evidence="1">
    <location>
        <begin position="438"/>
        <end position="603"/>
    </location>
</feature>
<evidence type="ECO:0000313" key="2">
    <source>
        <dbReference type="EMBL" id="WTZ08138.1"/>
    </source>
</evidence>
<sequence>MSGEALLKAVRAGRTVEAAGLLDGMTDGERRACLPALKELRKELRSAPWNAASRVAHPALHAAGAACHTGAAGAATWIAGVDMRWSQASPGVLLHVLGDRETDWLADLTHRLAARPATSRVPFALLSGLVALSGCEVPTTDAYVRGWLEHIGGSWHGGGTVAQRLRKEPHVSVMVTALFESLEVTSQIAWLFGDGPGSWYNALAELSEEGTLDRKVVLDACVARLLRGGAPADQRVFLRLLSSLAPTRDEERERSADWTVLACQAVPSVAWYAQSVLASLALDGGLPSRQLAEMSSGVLFRTEKKLVRAQLVLLGKVLKRDPSTADVLLPAVAEAFGHEDTDVQERALKLVERHVGALPDSFDVRARLEDLSAELSPGLRLRAQRALGIEAPGSASTVREEVLPPVPERARLAPAPESVVELAEEVSAILASGGGVAAFERALDGLVRHAHRDRDALVEALGPVVARCWWKDRDPSYPVVDRSFRESAQGLEVVLAALFEGVGMETLHAAVQQGPTSGNCHHSALSRALDARLWETGHRLRTDPMPFLLATPTWDTGLLEPDELVKRLTEYRRLDARPGTADFAQALLRVRRDDRATAEAAAARARALGSPEGYRLAQWLTAEGPLLPTSRRRTSGARVLLELGELEEIQGLFPKEFRLLGRPLTVFKDHWYCRHWGVTDQRYWPAVVPGRRELVAARLLRDISTAAVEDSRMDAAMLPLLAEADGTAGEALHLCLAYGLGARHPEDRLAAVDALLVLAARGQLDAGRLGSDIGELVRRGALKKSRLAESIRTAAATGAYATVWSVLLGLLPALLADLAADGAGGGAVRGLGELLAIAADCAERSGARGDLAHLAGTAERHGSSKVVTQARRLRTALTREAVA</sequence>
<name>A0AAU3HRP8_9ACTN</name>
<dbReference type="EMBL" id="CP109546">
    <property type="protein sequence ID" value="WTZ08138.1"/>
    <property type="molecule type" value="Genomic_DNA"/>
</dbReference>